<feature type="signal peptide" evidence="1">
    <location>
        <begin position="1"/>
        <end position="21"/>
    </location>
</feature>
<keyword evidence="1" id="KW-0732">Signal</keyword>
<dbReference type="Proteomes" id="UP000270856">
    <property type="component" value="Unassembled WGS sequence"/>
</dbReference>
<dbReference type="Pfam" id="PF13585">
    <property type="entry name" value="CHU_C"/>
    <property type="match status" value="1"/>
</dbReference>
<accession>A0A3N4P2I6</accession>
<dbReference type="InterPro" id="IPR026341">
    <property type="entry name" value="T9SS_type_B"/>
</dbReference>
<sequence length="671" mass="75106">MHLKSYYSILFFLLVSLFGHTQNGSSKETTNQAYCPLSEIKIAPNFTTKNNSINSITIKITNGYQKNNDLLKLTDALNHLSISSRWIVAKGELALTANENKPLSAEKWISAVRNVVFTNNNPQVSGKRTFSISVNKNTIKTQLFVPTVIEVISAERCGPGSVTLTAKAEGDVYWYDSPTLGVPIFRGENFITPFLSNTTTYYVVSGTSDCLDGKRTPITATILNIPTAQKKTKLVNCDEDGVADGFTFFNLKEATNFITLGYTDDVNISYYLTEADAQTKRNAIKNPDTFSNENAITVYARIENKVGCYVISDLILSVSTTSFPESYHRNLVGCDNDMVNDGITAFDLTMAGTDFIAQFPTEQNLEVSYYRSFIDAQLEKNRILNETNYFNKTPYNETLFVRVENKDNGACFGIGAHLTLTVMPTPEFKVKPTEILCWEEGSVTLDILEPKDSYRYEWFKDGVFVGNTRTLKVKEGGEYKVVGISTYGCRSIPRTINVREVNIAEVSFDDIMINQDISSNTITINDKNLGLGDYEYALDSIEGAYQTQPIFKNVSSGNHTIYIREKHQCGTSNIKVTVLEYPRVFTPNNDGIDDYWQITEGLDAKLYTITNLSIYNQLGKLVAEINPFDIGWDGNSKGKPLPEGEYSFAITLIDKSGKKQERKGNFKLNRN</sequence>
<dbReference type="RefSeq" id="WP_123897126.1">
    <property type="nucleotide sequence ID" value="NZ_RPFJ01000006.1"/>
</dbReference>
<name>A0A3N4P2I6_9FLAO</name>
<reference evidence="3 4" key="1">
    <citation type="submission" date="2018-11" db="EMBL/GenBank/DDBJ databases">
        <title>Aureibaculum marinum gen. nov., sp. nov., a member of the family Flavobacteriaceae isolated from the Bohai Sea.</title>
        <authorList>
            <person name="Ji X."/>
        </authorList>
    </citation>
    <scope>NUCLEOTIDE SEQUENCE [LARGE SCALE GENOMIC DNA]</scope>
    <source>
        <strain evidence="3 4">BH-SD17</strain>
    </source>
</reference>
<protein>
    <recommendedName>
        <fullName evidence="2">Ig-like domain-containing protein</fullName>
    </recommendedName>
</protein>
<evidence type="ECO:0000313" key="3">
    <source>
        <dbReference type="EMBL" id="RPD98810.1"/>
    </source>
</evidence>
<dbReference type="NCBIfam" id="TIGR04131">
    <property type="entry name" value="Bac_Flav_CTERM"/>
    <property type="match status" value="1"/>
</dbReference>
<dbReference type="AlphaFoldDB" id="A0A3N4P2I6"/>
<evidence type="ECO:0000313" key="4">
    <source>
        <dbReference type="Proteomes" id="UP000270856"/>
    </source>
</evidence>
<organism evidence="3 4">
    <name type="scientific">Aureibaculum marinum</name>
    <dbReference type="NCBI Taxonomy" id="2487930"/>
    <lineage>
        <taxon>Bacteria</taxon>
        <taxon>Pseudomonadati</taxon>
        <taxon>Bacteroidota</taxon>
        <taxon>Flavobacteriia</taxon>
        <taxon>Flavobacteriales</taxon>
        <taxon>Flavobacteriaceae</taxon>
        <taxon>Aureibaculum</taxon>
    </lineage>
</organism>
<dbReference type="EMBL" id="RPFJ01000006">
    <property type="protein sequence ID" value="RPD98810.1"/>
    <property type="molecule type" value="Genomic_DNA"/>
</dbReference>
<feature type="chain" id="PRO_5017950480" description="Ig-like domain-containing protein" evidence="1">
    <location>
        <begin position="22"/>
        <end position="671"/>
    </location>
</feature>
<dbReference type="OrthoDB" id="9765926at2"/>
<feature type="domain" description="Ig-like" evidence="2">
    <location>
        <begin position="147"/>
        <end position="222"/>
    </location>
</feature>
<dbReference type="Pfam" id="PF19081">
    <property type="entry name" value="Ig_7"/>
    <property type="match status" value="1"/>
</dbReference>
<evidence type="ECO:0000259" key="2">
    <source>
        <dbReference type="Pfam" id="PF19081"/>
    </source>
</evidence>
<dbReference type="InterPro" id="IPR044023">
    <property type="entry name" value="Ig_7"/>
</dbReference>
<comment type="caution">
    <text evidence="3">The sequence shown here is derived from an EMBL/GenBank/DDBJ whole genome shotgun (WGS) entry which is preliminary data.</text>
</comment>
<evidence type="ECO:0000256" key="1">
    <source>
        <dbReference type="SAM" id="SignalP"/>
    </source>
</evidence>
<keyword evidence="4" id="KW-1185">Reference proteome</keyword>
<gene>
    <name evidence="3" type="ORF">EGM88_06375</name>
</gene>
<proteinExistence type="predicted"/>